<keyword evidence="7 11" id="KW-0406">Ion transport</keyword>
<name>A0A8B8AE42_CRAVI</name>
<keyword evidence="2 11" id="KW-0813">Transport</keyword>
<evidence type="ECO:0000313" key="14">
    <source>
        <dbReference type="Proteomes" id="UP000694844"/>
    </source>
</evidence>
<protein>
    <submittedName>
        <fullName evidence="15">Acid-sensing ion channel 1-like isoform X1</fullName>
    </submittedName>
</protein>
<keyword evidence="3 11" id="KW-0894">Sodium channel</keyword>
<dbReference type="OrthoDB" id="8065060at2759"/>
<evidence type="ECO:0000256" key="3">
    <source>
        <dbReference type="ARBA" id="ARBA00022461"/>
    </source>
</evidence>
<evidence type="ECO:0000256" key="9">
    <source>
        <dbReference type="ARBA" id="ARBA00023201"/>
    </source>
</evidence>
<evidence type="ECO:0000256" key="6">
    <source>
        <dbReference type="ARBA" id="ARBA00023053"/>
    </source>
</evidence>
<reference evidence="15" key="2">
    <citation type="submission" date="2025-08" db="UniProtKB">
        <authorList>
            <consortium name="RefSeq"/>
        </authorList>
    </citation>
    <scope>IDENTIFICATION</scope>
    <source>
        <tissue evidence="15">Whole sample</tissue>
    </source>
</reference>
<evidence type="ECO:0000256" key="10">
    <source>
        <dbReference type="ARBA" id="ARBA00023303"/>
    </source>
</evidence>
<feature type="transmembrane region" description="Helical" evidence="13">
    <location>
        <begin position="457"/>
        <end position="481"/>
    </location>
</feature>
<keyword evidence="8 13" id="KW-0472">Membrane</keyword>
<dbReference type="Gene3D" id="1.10.287.820">
    <property type="entry name" value="Acid-sensing ion channel domain"/>
    <property type="match status" value="1"/>
</dbReference>
<proteinExistence type="inferred from homology"/>
<evidence type="ECO:0000256" key="11">
    <source>
        <dbReference type="RuleBase" id="RU000679"/>
    </source>
</evidence>
<keyword evidence="6" id="KW-0915">Sodium</keyword>
<dbReference type="PANTHER" id="PTHR11690:SF248">
    <property type="entry name" value="PICKPOCKET 17, ISOFORM A"/>
    <property type="match status" value="1"/>
</dbReference>
<evidence type="ECO:0000256" key="13">
    <source>
        <dbReference type="SAM" id="Phobius"/>
    </source>
</evidence>
<dbReference type="InterPro" id="IPR001873">
    <property type="entry name" value="ENaC"/>
</dbReference>
<organism evidence="14 15">
    <name type="scientific">Crassostrea virginica</name>
    <name type="common">Eastern oyster</name>
    <dbReference type="NCBI Taxonomy" id="6565"/>
    <lineage>
        <taxon>Eukaryota</taxon>
        <taxon>Metazoa</taxon>
        <taxon>Spiralia</taxon>
        <taxon>Lophotrochozoa</taxon>
        <taxon>Mollusca</taxon>
        <taxon>Bivalvia</taxon>
        <taxon>Autobranchia</taxon>
        <taxon>Pteriomorphia</taxon>
        <taxon>Ostreida</taxon>
        <taxon>Ostreoidea</taxon>
        <taxon>Ostreidae</taxon>
        <taxon>Crassostrea</taxon>
    </lineage>
</organism>
<feature type="compositionally biased region" description="Basic and acidic residues" evidence="12">
    <location>
        <begin position="7"/>
        <end position="26"/>
    </location>
</feature>
<evidence type="ECO:0000256" key="5">
    <source>
        <dbReference type="ARBA" id="ARBA00022989"/>
    </source>
</evidence>
<dbReference type="PANTHER" id="PTHR11690">
    <property type="entry name" value="AMILORIDE-SENSITIVE SODIUM CHANNEL-RELATED"/>
    <property type="match status" value="1"/>
</dbReference>
<gene>
    <name evidence="15" type="primary">LOC111100895</name>
</gene>
<evidence type="ECO:0000313" key="15">
    <source>
        <dbReference type="RefSeq" id="XP_022288758.1"/>
    </source>
</evidence>
<dbReference type="Pfam" id="PF00858">
    <property type="entry name" value="ASC"/>
    <property type="match status" value="1"/>
</dbReference>
<feature type="region of interest" description="Disordered" evidence="12">
    <location>
        <begin position="1"/>
        <end position="26"/>
    </location>
</feature>
<dbReference type="RefSeq" id="XP_022288758.1">
    <property type="nucleotide sequence ID" value="XM_022433050.1"/>
</dbReference>
<keyword evidence="14" id="KW-1185">Reference proteome</keyword>
<dbReference type="Proteomes" id="UP000694844">
    <property type="component" value="Chromosome 1"/>
</dbReference>
<accession>A0A8B8AE42</accession>
<evidence type="ECO:0000256" key="12">
    <source>
        <dbReference type="SAM" id="MobiDB-lite"/>
    </source>
</evidence>
<comment type="similarity">
    <text evidence="11">Belongs to the amiloride-sensitive sodium channel (TC 1.A.6) family.</text>
</comment>
<keyword evidence="5 13" id="KW-1133">Transmembrane helix</keyword>
<feature type="transmembrane region" description="Helical" evidence="13">
    <location>
        <begin position="70"/>
        <end position="88"/>
    </location>
</feature>
<dbReference type="Gene3D" id="2.60.470.10">
    <property type="entry name" value="Acid-sensing ion channels like domains"/>
    <property type="match status" value="1"/>
</dbReference>
<keyword evidence="10 11" id="KW-0407">Ion channel</keyword>
<evidence type="ECO:0000256" key="2">
    <source>
        <dbReference type="ARBA" id="ARBA00022448"/>
    </source>
</evidence>
<dbReference type="KEGG" id="cvn:111100895"/>
<keyword evidence="4 11" id="KW-0812">Transmembrane</keyword>
<dbReference type="GO" id="GO:0015280">
    <property type="term" value="F:ligand-gated sodium channel activity"/>
    <property type="evidence" value="ECO:0007669"/>
    <property type="project" value="TreeGrafter"/>
</dbReference>
<comment type="subcellular location">
    <subcellularLocation>
        <location evidence="1">Membrane</location>
        <topology evidence="1">Multi-pass membrane protein</topology>
    </subcellularLocation>
</comment>
<keyword evidence="9 11" id="KW-0739">Sodium transport</keyword>
<dbReference type="AlphaFoldDB" id="A0A8B8AE42"/>
<reference evidence="14" key="1">
    <citation type="submission" date="2024-06" db="UniProtKB">
        <authorList>
            <consortium name="RefSeq"/>
        </authorList>
    </citation>
    <scope>NUCLEOTIDE SEQUENCE [LARGE SCALE GENOMIC DNA]</scope>
</reference>
<dbReference type="PRINTS" id="PR01078">
    <property type="entry name" value="AMINACHANNEL"/>
</dbReference>
<dbReference type="GO" id="GO:0005886">
    <property type="term" value="C:plasma membrane"/>
    <property type="evidence" value="ECO:0007669"/>
    <property type="project" value="TreeGrafter"/>
</dbReference>
<evidence type="ECO:0000256" key="4">
    <source>
        <dbReference type="ARBA" id="ARBA00022692"/>
    </source>
</evidence>
<dbReference type="GeneID" id="111100895"/>
<evidence type="ECO:0000256" key="1">
    <source>
        <dbReference type="ARBA" id="ARBA00004141"/>
    </source>
</evidence>
<evidence type="ECO:0000256" key="8">
    <source>
        <dbReference type="ARBA" id="ARBA00023136"/>
    </source>
</evidence>
<sequence>MMPSPIHPDKPENYGENKDGNCKHSKDIPGSDVCEDRTSLRELWWQFISETTCHGFGRVGTLRRNKLQGLLWLLFLITSMSTIIWFLVDEFKSYYSYPYLSKTSLETFQRMPFPAVTICNMSSKNKSRSSKTEKDKQYWFSVSTLAPFSSKKVDWNDSYYQENGYFLPSSVEEEFNMAMDVSKFILVSSFDFMNGLVFEPVLTSLGVCYTWNGDGKVTTKMSGSLYNLHLVLDIHRELYEAGLTTTAGVKVVVHEPGTTADPINQGFVVGPGVSALASVTKKRLTFLPYPFKAFQDGHCLDTQAGDFVNRFHPQPYSVGACKKNCFSELIYQNCGCVHVSDSVGNRTVCSRFQFSECYVKEMVKLLYRDVQSDNQCNCPYPCEHVTFDVMVSTNQFPSDIFAQVLGSYLNISEERIRSNFLEINIFYDKLYYEWIRQIPKYERIGDVLASIGGQMGLFIGASVLTMMEFVEILCLMFIFIVKRLGSKRGNSLQDIEA</sequence>
<evidence type="ECO:0000256" key="7">
    <source>
        <dbReference type="ARBA" id="ARBA00023065"/>
    </source>
</evidence>